<keyword evidence="3" id="KW-1185">Reference proteome</keyword>
<feature type="region of interest" description="Disordered" evidence="1">
    <location>
        <begin position="159"/>
        <end position="185"/>
    </location>
</feature>
<dbReference type="AlphaFoldDB" id="A0A3P7PMD9"/>
<feature type="region of interest" description="Disordered" evidence="1">
    <location>
        <begin position="135"/>
        <end position="154"/>
    </location>
</feature>
<dbReference type="EMBL" id="UYRU01070196">
    <property type="protein sequence ID" value="VDN19426.1"/>
    <property type="molecule type" value="Genomic_DNA"/>
</dbReference>
<gene>
    <name evidence="2" type="ORF">DILT_LOCUS13414</name>
</gene>
<feature type="region of interest" description="Disordered" evidence="1">
    <location>
        <begin position="42"/>
        <end position="89"/>
    </location>
</feature>
<feature type="region of interest" description="Disordered" evidence="1">
    <location>
        <begin position="215"/>
        <end position="234"/>
    </location>
</feature>
<proteinExistence type="predicted"/>
<accession>A0A3P7PMD9</accession>
<protein>
    <submittedName>
        <fullName evidence="2">Uncharacterized protein</fullName>
    </submittedName>
</protein>
<dbReference type="OrthoDB" id="2018023at2759"/>
<evidence type="ECO:0000313" key="3">
    <source>
        <dbReference type="Proteomes" id="UP000281553"/>
    </source>
</evidence>
<dbReference type="Proteomes" id="UP000281553">
    <property type="component" value="Unassembled WGS sequence"/>
</dbReference>
<evidence type="ECO:0000256" key="1">
    <source>
        <dbReference type="SAM" id="MobiDB-lite"/>
    </source>
</evidence>
<reference evidence="2 3" key="1">
    <citation type="submission" date="2018-11" db="EMBL/GenBank/DDBJ databases">
        <authorList>
            <consortium name="Pathogen Informatics"/>
        </authorList>
    </citation>
    <scope>NUCLEOTIDE SEQUENCE [LARGE SCALE GENOMIC DNA]</scope>
</reference>
<evidence type="ECO:0000313" key="2">
    <source>
        <dbReference type="EMBL" id="VDN19426.1"/>
    </source>
</evidence>
<feature type="compositionally biased region" description="Low complexity" evidence="1">
    <location>
        <begin position="224"/>
        <end position="234"/>
    </location>
</feature>
<sequence>MERRTIEAYNKILAEEKAQAEAAVASVTAAADALKLNNVNRFAPNKTEPLQPQRTDLPPAATEDGPLRPVTPASVAEPSASGSTPTPGTVVVAPAVVKDFDVPKDDPFDVAELNTINEIEELRDVLATFETPKNVISPELSNPQRNSPHEDGAAAEVVPSPVVQPPPDDLHTSPSLPGIANGSLDQTTKHKFGSLKDITFPRLCPAQDRILFDPKKSLNPPTLSQVASSAPSSQADLRAFGESANTNQTPQCSLNSELRSQQLAEISAGLMNRSNSPSVENYYSPETTNSFEFFYRLRITPPSPEEFYVRILP</sequence>
<name>A0A3P7PMD9_DIBLA</name>
<organism evidence="2 3">
    <name type="scientific">Dibothriocephalus latus</name>
    <name type="common">Fish tapeworm</name>
    <name type="synonym">Diphyllobothrium latum</name>
    <dbReference type="NCBI Taxonomy" id="60516"/>
    <lineage>
        <taxon>Eukaryota</taxon>
        <taxon>Metazoa</taxon>
        <taxon>Spiralia</taxon>
        <taxon>Lophotrochozoa</taxon>
        <taxon>Platyhelminthes</taxon>
        <taxon>Cestoda</taxon>
        <taxon>Eucestoda</taxon>
        <taxon>Diphyllobothriidea</taxon>
        <taxon>Diphyllobothriidae</taxon>
        <taxon>Dibothriocephalus</taxon>
    </lineage>
</organism>